<sequence>MEHLIGKTVIFQTKRKPMRSKILSPIFPEHTFSATIKGIFNNFVLIKDIKLLVSEGRSNEKYGRKLTLLARDKLWSDRPSYTSDTETCLIKIKNNLYFDVYMYNQNIDLLKSIVNYNWFPKLYDVCFYNLSSLEMNFARELFRIH</sequence>
<accession>A0A6C0IM51</accession>
<dbReference type="EMBL" id="MN740211">
    <property type="protein sequence ID" value="QHT93899.1"/>
    <property type="molecule type" value="Genomic_DNA"/>
</dbReference>
<protein>
    <submittedName>
        <fullName evidence="1">Uncharacterized protein</fullName>
    </submittedName>
</protein>
<name>A0A6C0IM51_9ZZZZ</name>
<reference evidence="1" key="1">
    <citation type="journal article" date="2020" name="Nature">
        <title>Giant virus diversity and host interactions through global metagenomics.</title>
        <authorList>
            <person name="Schulz F."/>
            <person name="Roux S."/>
            <person name="Paez-Espino D."/>
            <person name="Jungbluth S."/>
            <person name="Walsh D.A."/>
            <person name="Denef V.J."/>
            <person name="McMahon K.D."/>
            <person name="Konstantinidis K.T."/>
            <person name="Eloe-Fadrosh E.A."/>
            <person name="Kyrpides N.C."/>
            <person name="Woyke T."/>
        </authorList>
    </citation>
    <scope>NUCLEOTIDE SEQUENCE</scope>
    <source>
        <strain evidence="1">GVMAG-M-3300024258-14</strain>
    </source>
</reference>
<evidence type="ECO:0000313" key="1">
    <source>
        <dbReference type="EMBL" id="QHT93899.1"/>
    </source>
</evidence>
<dbReference type="AlphaFoldDB" id="A0A6C0IM51"/>
<organism evidence="1">
    <name type="scientific">viral metagenome</name>
    <dbReference type="NCBI Taxonomy" id="1070528"/>
    <lineage>
        <taxon>unclassified sequences</taxon>
        <taxon>metagenomes</taxon>
        <taxon>organismal metagenomes</taxon>
    </lineage>
</organism>
<proteinExistence type="predicted"/>